<dbReference type="EMBL" id="AUXX01000012">
    <property type="protein sequence ID" value="KZN67506.1"/>
    <property type="molecule type" value="Genomic_DNA"/>
</dbReference>
<accession>A0A161YX72</accession>
<reference evidence="1 2" key="1">
    <citation type="submission" date="2013-07" db="EMBL/GenBank/DDBJ databases">
        <title>Comparative Genomic and Metabolomic Analysis of Twelve Strains of Pseudoalteromonas luteoviolacea.</title>
        <authorList>
            <person name="Vynne N.G."/>
            <person name="Mansson M."/>
            <person name="Gram L."/>
        </authorList>
    </citation>
    <scope>NUCLEOTIDE SEQUENCE [LARGE SCALE GENOMIC DNA]</scope>
    <source>
        <strain evidence="1 2">S4060-1</strain>
    </source>
</reference>
<evidence type="ECO:0000313" key="1">
    <source>
        <dbReference type="EMBL" id="KZN67506.1"/>
    </source>
</evidence>
<gene>
    <name evidence="1" type="ORF">N478_01780</name>
</gene>
<organism evidence="1 2">
    <name type="scientific">Pseudoalteromonas luteoviolacea S4060-1</name>
    <dbReference type="NCBI Taxonomy" id="1365257"/>
    <lineage>
        <taxon>Bacteria</taxon>
        <taxon>Pseudomonadati</taxon>
        <taxon>Pseudomonadota</taxon>
        <taxon>Gammaproteobacteria</taxon>
        <taxon>Alteromonadales</taxon>
        <taxon>Pseudoalteromonadaceae</taxon>
        <taxon>Pseudoalteromonas</taxon>
    </lineage>
</organism>
<dbReference type="AlphaFoldDB" id="A0A161YX72"/>
<comment type="caution">
    <text evidence="1">The sequence shown here is derived from an EMBL/GenBank/DDBJ whole genome shotgun (WGS) entry which is preliminary data.</text>
</comment>
<name>A0A161YX72_9GAMM</name>
<proteinExistence type="predicted"/>
<protein>
    <submittedName>
        <fullName evidence="1">Uncharacterized protein</fullName>
    </submittedName>
</protein>
<evidence type="ECO:0000313" key="2">
    <source>
        <dbReference type="Proteomes" id="UP000076661"/>
    </source>
</evidence>
<dbReference type="PATRIC" id="fig|1365257.3.peg.1942"/>
<dbReference type="Proteomes" id="UP000076661">
    <property type="component" value="Unassembled WGS sequence"/>
</dbReference>
<sequence>MYTAFCKPIDYNKMPLPKENMEHREGGFDLGFGFGSNKEQKGV</sequence>